<accession>F3UF61</accession>
<sequence length="51" mass="6154">MKNSKKHLFGIVFVVKYWKMNKKKNINRIRLDAQYQASRKQGEANEKIPEF</sequence>
<evidence type="ECO:0000313" key="2">
    <source>
        <dbReference type="Proteomes" id="UP000004171"/>
    </source>
</evidence>
<name>F3UF61_STRSA</name>
<proteinExistence type="predicted"/>
<reference evidence="1 2" key="1">
    <citation type="submission" date="2011-03" db="EMBL/GenBank/DDBJ databases">
        <authorList>
            <person name="Muzny D."/>
            <person name="Qin X."/>
            <person name="Deng J."/>
            <person name="Jiang H."/>
            <person name="Liu Y."/>
            <person name="Qu J."/>
            <person name="Song X.-Z."/>
            <person name="Zhang L."/>
            <person name="Thornton R."/>
            <person name="Coyle M."/>
            <person name="Francisco L."/>
            <person name="Jackson L."/>
            <person name="Javaid M."/>
            <person name="Korchina V."/>
            <person name="Kovar C."/>
            <person name="Mata R."/>
            <person name="Mathew T."/>
            <person name="Ngo R."/>
            <person name="Nguyen L."/>
            <person name="Nguyen N."/>
            <person name="Okwuonu G."/>
            <person name="Ongeri F."/>
            <person name="Pham C."/>
            <person name="Simmons D."/>
            <person name="Wilczek-Boney K."/>
            <person name="Hale W."/>
            <person name="Jakkamsetti A."/>
            <person name="Pham P."/>
            <person name="Ruth R."/>
            <person name="San Lucas F."/>
            <person name="Warren J."/>
            <person name="Zhang J."/>
            <person name="Zhao Z."/>
            <person name="Zhou C."/>
            <person name="Zhu D."/>
            <person name="Lee S."/>
            <person name="Bess C."/>
            <person name="Blankenburg K."/>
            <person name="Forbes L."/>
            <person name="Fu Q."/>
            <person name="Gubbala S."/>
            <person name="Hirani K."/>
            <person name="Jayaseelan J.C."/>
            <person name="Lara F."/>
            <person name="Munidasa M."/>
            <person name="Palculict T."/>
            <person name="Patil S."/>
            <person name="Pu L.-L."/>
            <person name="Saada N."/>
            <person name="Tang L."/>
            <person name="Weissenberger G."/>
            <person name="Zhu Y."/>
            <person name="Hemphill L."/>
            <person name="Shang Y."/>
            <person name="Youmans B."/>
            <person name="Ayvaz T."/>
            <person name="Ross M."/>
            <person name="Santibanez J."/>
            <person name="Aqrawi P."/>
            <person name="Gross S."/>
            <person name="Joshi V."/>
            <person name="Fowler G."/>
            <person name="Nazareth L."/>
            <person name="Reid J."/>
            <person name="Worley K."/>
            <person name="Petrosino J."/>
            <person name="Highlander S."/>
            <person name="Gibbs R."/>
        </authorList>
    </citation>
    <scope>NUCLEOTIDE SEQUENCE [LARGE SCALE GENOMIC DNA]</scope>
    <source>
        <strain evidence="1 2">SK1056</strain>
    </source>
</reference>
<dbReference type="Proteomes" id="UP000004171">
    <property type="component" value="Unassembled WGS sequence"/>
</dbReference>
<dbReference type="EMBL" id="AFFL01000010">
    <property type="protein sequence ID" value="EGJ35791.1"/>
    <property type="molecule type" value="Genomic_DNA"/>
</dbReference>
<protein>
    <submittedName>
        <fullName evidence="1">Uncharacterized protein</fullName>
    </submittedName>
</protein>
<dbReference type="AlphaFoldDB" id="F3UF61"/>
<gene>
    <name evidence="1" type="ORF">HMPREF9393_2265</name>
</gene>
<dbReference type="HOGENOM" id="CLU_3104527_0_0_9"/>
<comment type="caution">
    <text evidence="1">The sequence shown here is derived from an EMBL/GenBank/DDBJ whole genome shotgun (WGS) entry which is preliminary data.</text>
</comment>
<organism evidence="1 2">
    <name type="scientific">Streptococcus sanguinis SK1056</name>
    <dbReference type="NCBI Taxonomy" id="888820"/>
    <lineage>
        <taxon>Bacteria</taxon>
        <taxon>Bacillati</taxon>
        <taxon>Bacillota</taxon>
        <taxon>Bacilli</taxon>
        <taxon>Lactobacillales</taxon>
        <taxon>Streptococcaceae</taxon>
        <taxon>Streptococcus</taxon>
    </lineage>
</organism>
<evidence type="ECO:0000313" key="1">
    <source>
        <dbReference type="EMBL" id="EGJ35791.1"/>
    </source>
</evidence>